<dbReference type="AlphaFoldDB" id="A0AAV4DPI2"/>
<reference evidence="2 3" key="1">
    <citation type="journal article" date="2021" name="Elife">
        <title>Chloroplast acquisition without the gene transfer in kleptoplastic sea slugs, Plakobranchus ocellatus.</title>
        <authorList>
            <person name="Maeda T."/>
            <person name="Takahashi S."/>
            <person name="Yoshida T."/>
            <person name="Shimamura S."/>
            <person name="Takaki Y."/>
            <person name="Nagai Y."/>
            <person name="Toyoda A."/>
            <person name="Suzuki Y."/>
            <person name="Arimoto A."/>
            <person name="Ishii H."/>
            <person name="Satoh N."/>
            <person name="Nishiyama T."/>
            <person name="Hasebe M."/>
            <person name="Maruyama T."/>
            <person name="Minagawa J."/>
            <person name="Obokata J."/>
            <person name="Shigenobu S."/>
        </authorList>
    </citation>
    <scope>NUCLEOTIDE SEQUENCE [LARGE SCALE GENOMIC DNA]</scope>
</reference>
<sequence length="114" mass="12210">MLHSFILILKSLQGRVLNTAKKPSLQKGDRRLSSLTSGQGAGVGTRTSDKRVPADLKADSLATVPLTPIDFIKSLKIAIIGGAMAGHFNVKSVRTPLSEVRDQTHAERPDLAKP</sequence>
<accession>A0AAV4DPI2</accession>
<evidence type="ECO:0000256" key="1">
    <source>
        <dbReference type="SAM" id="MobiDB-lite"/>
    </source>
</evidence>
<keyword evidence="3" id="KW-1185">Reference proteome</keyword>
<evidence type="ECO:0000313" key="2">
    <source>
        <dbReference type="EMBL" id="GFO45975.1"/>
    </source>
</evidence>
<gene>
    <name evidence="2" type="ORF">PoB_007248000</name>
</gene>
<evidence type="ECO:0000313" key="3">
    <source>
        <dbReference type="Proteomes" id="UP000735302"/>
    </source>
</evidence>
<feature type="region of interest" description="Disordered" evidence="1">
    <location>
        <begin position="22"/>
        <end position="50"/>
    </location>
</feature>
<proteinExistence type="predicted"/>
<comment type="caution">
    <text evidence="2">The sequence shown here is derived from an EMBL/GenBank/DDBJ whole genome shotgun (WGS) entry which is preliminary data.</text>
</comment>
<name>A0AAV4DPI2_9GAST</name>
<protein>
    <submittedName>
        <fullName evidence="2">Uncharacterized protein</fullName>
    </submittedName>
</protein>
<dbReference type="EMBL" id="BLXT01008132">
    <property type="protein sequence ID" value="GFO45975.1"/>
    <property type="molecule type" value="Genomic_DNA"/>
</dbReference>
<organism evidence="2 3">
    <name type="scientific">Plakobranchus ocellatus</name>
    <dbReference type="NCBI Taxonomy" id="259542"/>
    <lineage>
        <taxon>Eukaryota</taxon>
        <taxon>Metazoa</taxon>
        <taxon>Spiralia</taxon>
        <taxon>Lophotrochozoa</taxon>
        <taxon>Mollusca</taxon>
        <taxon>Gastropoda</taxon>
        <taxon>Heterobranchia</taxon>
        <taxon>Euthyneura</taxon>
        <taxon>Panpulmonata</taxon>
        <taxon>Sacoglossa</taxon>
        <taxon>Placobranchoidea</taxon>
        <taxon>Plakobranchidae</taxon>
        <taxon>Plakobranchus</taxon>
    </lineage>
</organism>
<dbReference type="Proteomes" id="UP000735302">
    <property type="component" value="Unassembled WGS sequence"/>
</dbReference>